<evidence type="ECO:0000313" key="2">
    <source>
        <dbReference type="Proteomes" id="UP001419268"/>
    </source>
</evidence>
<protein>
    <submittedName>
        <fullName evidence="1">Uncharacterized protein</fullName>
    </submittedName>
</protein>
<gene>
    <name evidence="1" type="ORF">Scep_010082</name>
</gene>
<sequence length="75" mass="8727">MKNSWDKLTGLRKSIWKEERAKKVGKFIKGLEGNNNNQSVKGFASTYFCQLVPVHTLEYELMCYEIVSSRGYRYG</sequence>
<dbReference type="Proteomes" id="UP001419268">
    <property type="component" value="Unassembled WGS sequence"/>
</dbReference>
<proteinExistence type="predicted"/>
<accession>A0AAP0JUS7</accession>
<keyword evidence="2" id="KW-1185">Reference proteome</keyword>
<dbReference type="AlphaFoldDB" id="A0AAP0JUS7"/>
<name>A0AAP0JUS7_9MAGN</name>
<comment type="caution">
    <text evidence="1">The sequence shown here is derived from an EMBL/GenBank/DDBJ whole genome shotgun (WGS) entry which is preliminary data.</text>
</comment>
<dbReference type="EMBL" id="JBBNAG010000004">
    <property type="protein sequence ID" value="KAK9140401.1"/>
    <property type="molecule type" value="Genomic_DNA"/>
</dbReference>
<evidence type="ECO:0000313" key="1">
    <source>
        <dbReference type="EMBL" id="KAK9140401.1"/>
    </source>
</evidence>
<organism evidence="1 2">
    <name type="scientific">Stephania cephalantha</name>
    <dbReference type="NCBI Taxonomy" id="152367"/>
    <lineage>
        <taxon>Eukaryota</taxon>
        <taxon>Viridiplantae</taxon>
        <taxon>Streptophyta</taxon>
        <taxon>Embryophyta</taxon>
        <taxon>Tracheophyta</taxon>
        <taxon>Spermatophyta</taxon>
        <taxon>Magnoliopsida</taxon>
        <taxon>Ranunculales</taxon>
        <taxon>Menispermaceae</taxon>
        <taxon>Menispermoideae</taxon>
        <taxon>Cissampelideae</taxon>
        <taxon>Stephania</taxon>
    </lineage>
</organism>
<reference evidence="1 2" key="1">
    <citation type="submission" date="2024-01" db="EMBL/GenBank/DDBJ databases">
        <title>Genome assemblies of Stephania.</title>
        <authorList>
            <person name="Yang L."/>
        </authorList>
    </citation>
    <scope>NUCLEOTIDE SEQUENCE [LARGE SCALE GENOMIC DNA]</scope>
    <source>
        <strain evidence="1">JXDWG</strain>
        <tissue evidence="1">Leaf</tissue>
    </source>
</reference>